<dbReference type="EMBL" id="CP022437">
    <property type="protein sequence ID" value="ASN05933.1"/>
    <property type="molecule type" value="Genomic_DNA"/>
</dbReference>
<reference evidence="3 4" key="1">
    <citation type="journal article" date="2003" name="Int. J. Syst. Evol. Microbiol.">
        <title>Virgibacillus carmonensis sp. nov., Virgibacillus necropolis sp. nov. and Virgibacillus picturae sp. nov., three novel species isolated from deteriorated mural paintings, transfer of the species of the genus salibacillus to Virgibacillus, as Virgibacillus marismortui comb. nov. and Virgibacillus salexigens comb. nov., and emended description of the genus Virgibacillus.</title>
        <authorList>
            <person name="Heyrman J."/>
            <person name="Logan N.A."/>
            <person name="Busse H.J."/>
            <person name="Balcaen A."/>
            <person name="Lebbe L."/>
            <person name="Rodriguez-Diaz M."/>
            <person name="Swings J."/>
            <person name="De Vos P."/>
        </authorList>
    </citation>
    <scope>NUCLEOTIDE SEQUENCE [LARGE SCALE GENOMIC DNA]</scope>
    <source>
        <strain evidence="3 4">LMG 19488</strain>
    </source>
</reference>
<evidence type="ECO:0000313" key="4">
    <source>
        <dbReference type="Proteomes" id="UP000204391"/>
    </source>
</evidence>
<feature type="domain" description="GGDEF" evidence="2">
    <location>
        <begin position="269"/>
        <end position="402"/>
    </location>
</feature>
<dbReference type="Pfam" id="PF13426">
    <property type="entry name" value="PAS_9"/>
    <property type="match status" value="2"/>
</dbReference>
<dbReference type="SUPFAM" id="SSF55785">
    <property type="entry name" value="PYP-like sensor domain (PAS domain)"/>
    <property type="match status" value="1"/>
</dbReference>
<name>A0A221ME38_9BACI</name>
<dbReference type="KEGG" id="vne:CFK40_13370"/>
<dbReference type="AlphaFoldDB" id="A0A221ME38"/>
<keyword evidence="4" id="KW-1185">Reference proteome</keyword>
<evidence type="ECO:0000313" key="3">
    <source>
        <dbReference type="EMBL" id="ASN05933.1"/>
    </source>
</evidence>
<dbReference type="Pfam" id="PF00563">
    <property type="entry name" value="EAL"/>
    <property type="match status" value="1"/>
</dbReference>
<dbReference type="InterPro" id="IPR029787">
    <property type="entry name" value="Nucleotide_cyclase"/>
</dbReference>
<dbReference type="Proteomes" id="UP000204391">
    <property type="component" value="Chromosome"/>
</dbReference>
<dbReference type="InterPro" id="IPR035919">
    <property type="entry name" value="EAL_sf"/>
</dbReference>
<dbReference type="Pfam" id="PF00990">
    <property type="entry name" value="GGDEF"/>
    <property type="match status" value="1"/>
</dbReference>
<dbReference type="NCBIfam" id="TIGR00229">
    <property type="entry name" value="sensory_box"/>
    <property type="match status" value="1"/>
</dbReference>
<dbReference type="CDD" id="cd01948">
    <property type="entry name" value="EAL"/>
    <property type="match status" value="1"/>
</dbReference>
<dbReference type="PROSITE" id="PS50887">
    <property type="entry name" value="GGDEF"/>
    <property type="match status" value="1"/>
</dbReference>
<proteinExistence type="predicted"/>
<dbReference type="PROSITE" id="PS50883">
    <property type="entry name" value="EAL"/>
    <property type="match status" value="1"/>
</dbReference>
<dbReference type="SUPFAM" id="SSF55073">
    <property type="entry name" value="Nucleotide cyclase"/>
    <property type="match status" value="1"/>
</dbReference>
<sequence>MKRKSLEENDMSKEKIEFPIHDGVFIHLKDAILFVDDQGTIIKGNNAAFSLLAISDRDDLSIFHYMDFALLMEDKEKHLLMELKKEDGKLVEVKSVRIDDSLYCLIMSDLSIQDKTEEVKTYIKQLTHDSEEGMVIYNEDKVLDCDQTFVNMFGYEKETITKMNLTELVREYKDYELNQVMYKDFSESMIYTGMRKNGSTFHLEMIEQPYNNFGAIIRVAIIKDITERVENERRIEFMAFYDELTDLPNRNFFMKVLKEALTEAKKANEMLAVYFIDLDYFKEINDTLGYEFGDKLLKVCGEKLKSFLQTDTFIARTSGDEFLILQKHTKNKHDAIKLAEEVISEFEKPVKIDGYELFISISIGISVFPQNGLTEHDLIKHADSAMYVTKEHHRSSYKLFEPSISENFKNMLTMESELRKALAHEQFELHYQPQKDLGSGKIVGIEALLRWNHPVNGYIPPDEFISLAEKTGLIIDIGEWVLKEACKQNKAWQDKGYEPVIVGVNLSAKQFNQKGLVENIESILEQTGLDARYLELEITESMAMSNEDYIIHTMKRLRKLGVLVSIDDFGTGYSSLRYLSIFPVTKLKIDKMFMDDNQKQNQAIVKSIIHMSHSLNMKVIAEGVETIEQLSFLESEKCDEVQGFYFSKPLPPAQLTKFFQVQ</sequence>
<dbReference type="SMART" id="SM00052">
    <property type="entry name" value="EAL"/>
    <property type="match status" value="1"/>
</dbReference>
<dbReference type="InterPro" id="IPR001633">
    <property type="entry name" value="EAL_dom"/>
</dbReference>
<dbReference type="SUPFAM" id="SSF141868">
    <property type="entry name" value="EAL domain-like"/>
    <property type="match status" value="1"/>
</dbReference>
<dbReference type="Gene3D" id="3.30.70.270">
    <property type="match status" value="1"/>
</dbReference>
<dbReference type="NCBIfam" id="TIGR00254">
    <property type="entry name" value="GGDEF"/>
    <property type="match status" value="1"/>
</dbReference>
<dbReference type="InterPro" id="IPR035965">
    <property type="entry name" value="PAS-like_dom_sf"/>
</dbReference>
<dbReference type="Gene3D" id="3.20.20.450">
    <property type="entry name" value="EAL domain"/>
    <property type="match status" value="1"/>
</dbReference>
<evidence type="ECO:0000259" key="1">
    <source>
        <dbReference type="PROSITE" id="PS50883"/>
    </source>
</evidence>
<protein>
    <submittedName>
        <fullName evidence="3">Diguanylate cyclase</fullName>
    </submittedName>
</protein>
<dbReference type="InterPro" id="IPR043128">
    <property type="entry name" value="Rev_trsase/Diguanyl_cyclase"/>
</dbReference>
<evidence type="ECO:0000259" key="2">
    <source>
        <dbReference type="PROSITE" id="PS50887"/>
    </source>
</evidence>
<gene>
    <name evidence="3" type="ORF">CFK40_13370</name>
</gene>
<dbReference type="PANTHER" id="PTHR44757:SF2">
    <property type="entry name" value="BIOFILM ARCHITECTURE MAINTENANCE PROTEIN MBAA"/>
    <property type="match status" value="1"/>
</dbReference>
<dbReference type="InterPro" id="IPR000160">
    <property type="entry name" value="GGDEF_dom"/>
</dbReference>
<organism evidence="3 4">
    <name type="scientific">Virgibacillus necropolis</name>
    <dbReference type="NCBI Taxonomy" id="163877"/>
    <lineage>
        <taxon>Bacteria</taxon>
        <taxon>Bacillati</taxon>
        <taxon>Bacillota</taxon>
        <taxon>Bacilli</taxon>
        <taxon>Bacillales</taxon>
        <taxon>Bacillaceae</taxon>
        <taxon>Virgibacillus</taxon>
    </lineage>
</organism>
<dbReference type="CDD" id="cd01949">
    <property type="entry name" value="GGDEF"/>
    <property type="match status" value="1"/>
</dbReference>
<dbReference type="SMART" id="SM00267">
    <property type="entry name" value="GGDEF"/>
    <property type="match status" value="1"/>
</dbReference>
<dbReference type="InterPro" id="IPR052155">
    <property type="entry name" value="Biofilm_reg_signaling"/>
</dbReference>
<feature type="domain" description="EAL" evidence="1">
    <location>
        <begin position="411"/>
        <end position="662"/>
    </location>
</feature>
<dbReference type="PANTHER" id="PTHR44757">
    <property type="entry name" value="DIGUANYLATE CYCLASE DGCP"/>
    <property type="match status" value="1"/>
</dbReference>
<dbReference type="Gene3D" id="3.30.450.20">
    <property type="entry name" value="PAS domain"/>
    <property type="match status" value="1"/>
</dbReference>
<accession>A0A221ME38</accession>
<dbReference type="InterPro" id="IPR000014">
    <property type="entry name" value="PAS"/>
</dbReference>
<dbReference type="FunFam" id="3.20.20.450:FF:000001">
    <property type="entry name" value="Cyclic di-GMP phosphodiesterase yahA"/>
    <property type="match status" value="1"/>
</dbReference>